<sequence length="66" mass="7610">MKSKQFKALVLTLTFLLVIARPMEVKHVVTHIKNCCAVLMSSSENGKNLLKETGINRRMKYEELFK</sequence>
<proteinExistence type="predicted"/>
<reference evidence="2 3" key="1">
    <citation type="submission" date="2015-04" db="EMBL/GenBank/DDBJ databases">
        <authorList>
            <person name="Syromyatnikov M.Y."/>
            <person name="Popov V.N."/>
        </authorList>
    </citation>
    <scope>NUCLEOTIDE SEQUENCE [LARGE SCALE GENOMIC DNA]</scope>
</reference>
<accession>A0A1J1IBL3</accession>
<evidence type="ECO:0000313" key="3">
    <source>
        <dbReference type="Proteomes" id="UP000183832"/>
    </source>
</evidence>
<keyword evidence="1" id="KW-0732">Signal</keyword>
<dbReference type="AlphaFoldDB" id="A0A1J1IBL3"/>
<dbReference type="Proteomes" id="UP000183832">
    <property type="component" value="Unassembled WGS sequence"/>
</dbReference>
<dbReference type="EMBL" id="CVRI01000047">
    <property type="protein sequence ID" value="CRK97130.1"/>
    <property type="molecule type" value="Genomic_DNA"/>
</dbReference>
<evidence type="ECO:0000313" key="2">
    <source>
        <dbReference type="EMBL" id="CRK97130.1"/>
    </source>
</evidence>
<evidence type="ECO:0000256" key="1">
    <source>
        <dbReference type="SAM" id="SignalP"/>
    </source>
</evidence>
<keyword evidence="3" id="KW-1185">Reference proteome</keyword>
<name>A0A1J1IBL3_9DIPT</name>
<feature type="chain" id="PRO_5013244207" evidence="1">
    <location>
        <begin position="21"/>
        <end position="66"/>
    </location>
</feature>
<organism evidence="2 3">
    <name type="scientific">Clunio marinus</name>
    <dbReference type="NCBI Taxonomy" id="568069"/>
    <lineage>
        <taxon>Eukaryota</taxon>
        <taxon>Metazoa</taxon>
        <taxon>Ecdysozoa</taxon>
        <taxon>Arthropoda</taxon>
        <taxon>Hexapoda</taxon>
        <taxon>Insecta</taxon>
        <taxon>Pterygota</taxon>
        <taxon>Neoptera</taxon>
        <taxon>Endopterygota</taxon>
        <taxon>Diptera</taxon>
        <taxon>Nematocera</taxon>
        <taxon>Chironomoidea</taxon>
        <taxon>Chironomidae</taxon>
        <taxon>Clunio</taxon>
    </lineage>
</organism>
<protein>
    <submittedName>
        <fullName evidence="2">CLUMA_CG010527, isoform A</fullName>
    </submittedName>
</protein>
<gene>
    <name evidence="2" type="ORF">CLUMA_CG010527</name>
</gene>
<feature type="signal peptide" evidence="1">
    <location>
        <begin position="1"/>
        <end position="20"/>
    </location>
</feature>